<dbReference type="AlphaFoldDB" id="A0A1H7N1D5"/>
<protein>
    <submittedName>
        <fullName evidence="2">Uncharacterized protein</fullName>
    </submittedName>
</protein>
<evidence type="ECO:0000256" key="1">
    <source>
        <dbReference type="SAM" id="Phobius"/>
    </source>
</evidence>
<organism evidence="2 3">
    <name type="scientific">Aquimarina amphilecti</name>
    <dbReference type="NCBI Taxonomy" id="1038014"/>
    <lineage>
        <taxon>Bacteria</taxon>
        <taxon>Pseudomonadati</taxon>
        <taxon>Bacteroidota</taxon>
        <taxon>Flavobacteriia</taxon>
        <taxon>Flavobacteriales</taxon>
        <taxon>Flavobacteriaceae</taxon>
        <taxon>Aquimarina</taxon>
    </lineage>
</organism>
<accession>A0A1H7N1D5</accession>
<feature type="transmembrane region" description="Helical" evidence="1">
    <location>
        <begin position="78"/>
        <end position="98"/>
    </location>
</feature>
<keyword evidence="1" id="KW-0812">Transmembrane</keyword>
<dbReference type="Gene3D" id="1.20.210.10">
    <property type="entry name" value="Cytochrome c oxidase-like, subunit I domain"/>
    <property type="match status" value="1"/>
</dbReference>
<keyword evidence="1" id="KW-1133">Transmembrane helix</keyword>
<dbReference type="Proteomes" id="UP000198521">
    <property type="component" value="Unassembled WGS sequence"/>
</dbReference>
<feature type="transmembrane region" description="Helical" evidence="1">
    <location>
        <begin position="118"/>
        <end position="141"/>
    </location>
</feature>
<sequence>MLSKLLKKPYLLFWGIIPLLLLLSYYEADQTLDINIHDTYYVFSRQQLMILVSILFGLTGFIYWLLERFNFKTVTLLNLLHLIFTVGIILINNIQEFLVDYFLGKSYYTNSHIPNSSIWLFILIISIGQIIFVVNIFLAILKGRSYTTKV</sequence>
<dbReference type="OrthoDB" id="1376924at2"/>
<feature type="transmembrane region" description="Helical" evidence="1">
    <location>
        <begin position="48"/>
        <end position="66"/>
    </location>
</feature>
<reference evidence="2 3" key="1">
    <citation type="submission" date="2016-10" db="EMBL/GenBank/DDBJ databases">
        <authorList>
            <person name="de Groot N.N."/>
        </authorList>
    </citation>
    <scope>NUCLEOTIDE SEQUENCE [LARGE SCALE GENOMIC DNA]</scope>
    <source>
        <strain evidence="2 3">DSM 25232</strain>
    </source>
</reference>
<dbReference type="EMBL" id="FOAB01000003">
    <property type="protein sequence ID" value="SEL17234.1"/>
    <property type="molecule type" value="Genomic_DNA"/>
</dbReference>
<name>A0A1H7N1D5_AQUAM</name>
<keyword evidence="1" id="KW-0472">Membrane</keyword>
<dbReference type="SUPFAM" id="SSF81442">
    <property type="entry name" value="Cytochrome c oxidase subunit I-like"/>
    <property type="match status" value="1"/>
</dbReference>
<evidence type="ECO:0000313" key="2">
    <source>
        <dbReference type="EMBL" id="SEL17234.1"/>
    </source>
</evidence>
<evidence type="ECO:0000313" key="3">
    <source>
        <dbReference type="Proteomes" id="UP000198521"/>
    </source>
</evidence>
<proteinExistence type="predicted"/>
<dbReference type="STRING" id="1038014.SAMN04487910_1928"/>
<dbReference type="RefSeq" id="WP_091407818.1">
    <property type="nucleotide sequence ID" value="NZ_FOAB01000003.1"/>
</dbReference>
<keyword evidence="3" id="KW-1185">Reference proteome</keyword>
<dbReference type="InterPro" id="IPR036927">
    <property type="entry name" value="Cyt_c_oxase-like_su1_sf"/>
</dbReference>
<feature type="transmembrane region" description="Helical" evidence="1">
    <location>
        <begin position="9"/>
        <end position="28"/>
    </location>
</feature>
<gene>
    <name evidence="2" type="ORF">SAMN04487910_1928</name>
</gene>